<feature type="transmembrane region" description="Helical" evidence="2">
    <location>
        <begin position="259"/>
        <end position="276"/>
    </location>
</feature>
<feature type="transmembrane region" description="Helical" evidence="2">
    <location>
        <begin position="320"/>
        <end position="340"/>
    </location>
</feature>
<keyword evidence="2" id="KW-1133">Transmembrane helix</keyword>
<evidence type="ECO:0000313" key="3">
    <source>
        <dbReference type="EMBL" id="MET8435667.1"/>
    </source>
</evidence>
<evidence type="ECO:0000256" key="1">
    <source>
        <dbReference type="SAM" id="MobiDB-lite"/>
    </source>
</evidence>
<comment type="caution">
    <text evidence="3">The sequence shown here is derived from an EMBL/GenBank/DDBJ whole genome shotgun (WGS) entry which is preliminary data.</text>
</comment>
<feature type="region of interest" description="Disordered" evidence="1">
    <location>
        <begin position="1"/>
        <end position="39"/>
    </location>
</feature>
<keyword evidence="2" id="KW-0472">Membrane</keyword>
<evidence type="ECO:0008006" key="5">
    <source>
        <dbReference type="Google" id="ProtNLM"/>
    </source>
</evidence>
<feature type="transmembrane region" description="Helical" evidence="2">
    <location>
        <begin position="234"/>
        <end position="252"/>
    </location>
</feature>
<protein>
    <recommendedName>
        <fullName evidence="5">ABC transporter permease</fullName>
    </recommendedName>
</protein>
<proteinExistence type="predicted"/>
<name>A0ABV2UCT5_9ACTN</name>
<gene>
    <name evidence="3" type="ORF">ABZV61_23350</name>
</gene>
<dbReference type="Proteomes" id="UP001550044">
    <property type="component" value="Unassembled WGS sequence"/>
</dbReference>
<feature type="transmembrane region" description="Helical" evidence="2">
    <location>
        <begin position="174"/>
        <end position="194"/>
    </location>
</feature>
<feature type="transmembrane region" description="Helical" evidence="2">
    <location>
        <begin position="43"/>
        <end position="64"/>
    </location>
</feature>
<keyword evidence="4" id="KW-1185">Reference proteome</keyword>
<sequence>MTPTVGPASARSEEVTAPPGSVPGEASAPRHPGPSSRPPLRTLLQPAVIALVLVSAFISCYVGLQRDPKPHQLPVAVVGNTLAHKMELSLGDSVAVRPAESVAAARQAVEQHDVVAALSSGGAGQLNLEVAGANGLSTTGAVKSVVSAYAAGSGQQVTTTDVVPLAPFDGRGLAGFYVSFGVTLAGFVLAQNALGMTNVLHLRHRFWLITGVSVATGTVAAIIAGPVLDAVPAPFFPLAATLALLAAAAAFTTKLLGTYLGPIGVPVATLLLLTVGNSTSGATISSDLLPAAARAVSALLPPGAAVRVVSDLSYFDGAHATVPLLTLALWAVLSAVLVGIKSRLGSTRATAHA</sequence>
<feature type="transmembrane region" description="Helical" evidence="2">
    <location>
        <begin position="206"/>
        <end position="228"/>
    </location>
</feature>
<accession>A0ABV2UCT5</accession>
<evidence type="ECO:0000256" key="2">
    <source>
        <dbReference type="SAM" id="Phobius"/>
    </source>
</evidence>
<keyword evidence="2" id="KW-0812">Transmembrane</keyword>
<organism evidence="3 4">
    <name type="scientific">Streptomyces sp. 900116325</name>
    <dbReference type="NCBI Taxonomy" id="3154295"/>
    <lineage>
        <taxon>Bacteria</taxon>
        <taxon>Bacillati</taxon>
        <taxon>Actinomycetota</taxon>
        <taxon>Actinomycetes</taxon>
        <taxon>Kitasatosporales</taxon>
        <taxon>Streptomycetaceae</taxon>
        <taxon>Streptomyces</taxon>
    </lineage>
</organism>
<dbReference type="EMBL" id="JBEXIP010000019">
    <property type="protein sequence ID" value="MET8435667.1"/>
    <property type="molecule type" value="Genomic_DNA"/>
</dbReference>
<evidence type="ECO:0000313" key="4">
    <source>
        <dbReference type="Proteomes" id="UP001550044"/>
    </source>
</evidence>
<dbReference type="RefSeq" id="WP_356498585.1">
    <property type="nucleotide sequence ID" value="NZ_JBEXEF010000006.1"/>
</dbReference>
<reference evidence="3 4" key="1">
    <citation type="submission" date="2024-06" db="EMBL/GenBank/DDBJ databases">
        <title>The Natural Products Discovery Center: Release of the First 8490 Sequenced Strains for Exploring Actinobacteria Biosynthetic Diversity.</title>
        <authorList>
            <person name="Kalkreuter E."/>
            <person name="Kautsar S.A."/>
            <person name="Yang D."/>
            <person name="Bader C.D."/>
            <person name="Teijaro C.N."/>
            <person name="Fluegel L."/>
            <person name="Davis C.M."/>
            <person name="Simpson J.R."/>
            <person name="Lauterbach L."/>
            <person name="Steele A.D."/>
            <person name="Gui C."/>
            <person name="Meng S."/>
            <person name="Li G."/>
            <person name="Viehrig K."/>
            <person name="Ye F."/>
            <person name="Su P."/>
            <person name="Kiefer A.F."/>
            <person name="Nichols A."/>
            <person name="Cepeda A.J."/>
            <person name="Yan W."/>
            <person name="Fan B."/>
            <person name="Jiang Y."/>
            <person name="Adhikari A."/>
            <person name="Zheng C.-J."/>
            <person name="Schuster L."/>
            <person name="Cowan T.M."/>
            <person name="Smanski M.J."/>
            <person name="Chevrette M.G."/>
            <person name="De Carvalho L.P.S."/>
            <person name="Shen B."/>
        </authorList>
    </citation>
    <scope>NUCLEOTIDE SEQUENCE [LARGE SCALE GENOMIC DNA]</scope>
    <source>
        <strain evidence="3 4">NPDC005137</strain>
    </source>
</reference>